<evidence type="ECO:0000256" key="1">
    <source>
        <dbReference type="ARBA" id="ARBA00004726"/>
    </source>
</evidence>
<dbReference type="CDD" id="cd23948">
    <property type="entry name" value="FAD_synthase"/>
    <property type="match status" value="1"/>
</dbReference>
<gene>
    <name evidence="14" type="ORF">COCSUDRAFT_17414</name>
</gene>
<dbReference type="CDD" id="cd00885">
    <property type="entry name" value="cinA"/>
    <property type="match status" value="1"/>
</dbReference>
<comment type="caution">
    <text evidence="14">The sequence shown here is derived from an EMBL/GenBank/DDBJ whole genome shotgun (WGS) entry which is preliminary data.</text>
</comment>
<dbReference type="PANTHER" id="PTHR23293">
    <property type="entry name" value="FAD SYNTHETASE-RELATED FMN ADENYLYLTRANSFERASE"/>
    <property type="match status" value="1"/>
</dbReference>
<dbReference type="SUPFAM" id="SSF52402">
    <property type="entry name" value="Adenine nucleotide alpha hydrolases-like"/>
    <property type="match status" value="1"/>
</dbReference>
<dbReference type="Proteomes" id="UP000007264">
    <property type="component" value="Unassembled WGS sequence"/>
</dbReference>
<dbReference type="InterPro" id="IPR056596">
    <property type="entry name" value="FLAD1_M"/>
</dbReference>
<evidence type="ECO:0000256" key="6">
    <source>
        <dbReference type="ARBA" id="ARBA00022695"/>
    </source>
</evidence>
<dbReference type="Pfam" id="PF01507">
    <property type="entry name" value="PAPS_reduct"/>
    <property type="match status" value="1"/>
</dbReference>
<keyword evidence="15" id="KW-1185">Reference proteome</keyword>
<evidence type="ECO:0000256" key="9">
    <source>
        <dbReference type="ARBA" id="ARBA00022840"/>
    </source>
</evidence>
<comment type="catalytic activity">
    <reaction evidence="12">
        <text>FMN + ATP + H(+) = FAD + diphosphate</text>
        <dbReference type="Rhea" id="RHEA:17237"/>
        <dbReference type="ChEBI" id="CHEBI:15378"/>
        <dbReference type="ChEBI" id="CHEBI:30616"/>
        <dbReference type="ChEBI" id="CHEBI:33019"/>
        <dbReference type="ChEBI" id="CHEBI:57692"/>
        <dbReference type="ChEBI" id="CHEBI:58210"/>
        <dbReference type="EC" id="2.7.7.2"/>
    </reaction>
</comment>
<comment type="pathway">
    <text evidence="1">Cofactor biosynthesis; FAD biosynthesis; FAD from FMN: step 1/1.</text>
</comment>
<dbReference type="GO" id="GO:0005524">
    <property type="term" value="F:ATP binding"/>
    <property type="evidence" value="ECO:0007669"/>
    <property type="project" value="UniProtKB-KW"/>
</dbReference>
<dbReference type="Gene3D" id="3.40.980.10">
    <property type="entry name" value="MoaB/Mog-like domain"/>
    <property type="match status" value="1"/>
</dbReference>
<dbReference type="GeneID" id="17039608"/>
<sequence>LMEIVQAIEALQDSHLKIKFFKAVTNVQRTVDLYGVTALAFSFNGGKDSTVVLHVLRAAMALRNAGLPLCNGSAVYGPGLGGILSFFFERRDDFTEVLEFVHAMNAQYELQVRKMHGDFKAGLEQLVSVSGVRAIFLGTRRGDPNAHGQDEFCPSSPGWPPFMRVNPILGWTYADVWAFLRATWVPYCSLYDNGFTSLGSVDNTRPNSPLLQPVEFHAVIQCTVHSAHGYRCEHLSAEQCCNTADCQISSMQNSWNRAQAQPDAKTVPGMGCSALRKEDGSYAPAHLLYDIRMERAGRTCAAAEQPSTPRAIASTAALVIIGDEILSGKVEDVNTPFLCRELHAIGWQVAKVSVLPDEVAAISAELRAVSKVYDIVITSGGLGPTVDDVTMQGVADALDHQLTRYQDLEHRLRMFFGSNVTHSHLKMAEAPSGELTTVDYKMADGRPSPFPVLLCRNIYVLPGVPHLLQIKWKAVKEHLTSATGRLEPFHSVSLRLSTDDETAVAPTLQRLSARFEGSVGIGSYPVEGSSDGAGIILSLESKNSEQLEAARAALITELPPGSILGERRDSSTL</sequence>
<dbReference type="EMBL" id="AGSI01000012">
    <property type="protein sequence ID" value="EIE21624.1"/>
    <property type="molecule type" value="Genomic_DNA"/>
</dbReference>
<evidence type="ECO:0000313" key="14">
    <source>
        <dbReference type="EMBL" id="EIE21624.1"/>
    </source>
</evidence>
<dbReference type="SMART" id="SM00852">
    <property type="entry name" value="MoCF_biosynth"/>
    <property type="match status" value="1"/>
</dbReference>
<feature type="non-terminal residue" evidence="14">
    <location>
        <position position="1"/>
    </location>
</feature>
<dbReference type="PANTHER" id="PTHR23293:SF9">
    <property type="entry name" value="FAD SYNTHASE"/>
    <property type="match status" value="1"/>
</dbReference>
<name>I0YTA5_COCSC</name>
<evidence type="ECO:0000256" key="4">
    <source>
        <dbReference type="ARBA" id="ARBA00022643"/>
    </source>
</evidence>
<evidence type="ECO:0000256" key="12">
    <source>
        <dbReference type="ARBA" id="ARBA00049494"/>
    </source>
</evidence>
<dbReference type="SUPFAM" id="SSF53218">
    <property type="entry name" value="Molybdenum cofactor biosynthesis proteins"/>
    <property type="match status" value="1"/>
</dbReference>
<feature type="domain" description="MoaB/Mog" evidence="13">
    <location>
        <begin position="317"/>
        <end position="482"/>
    </location>
</feature>
<keyword evidence="6" id="KW-0548">Nucleotidyltransferase</keyword>
<dbReference type="OrthoDB" id="270728at2759"/>
<dbReference type="STRING" id="574566.I0YTA5"/>
<keyword evidence="4" id="KW-0288">FMN</keyword>
<keyword evidence="5" id="KW-0808">Transferase</keyword>
<evidence type="ECO:0000256" key="10">
    <source>
        <dbReference type="ARBA" id="ARBA00031145"/>
    </source>
</evidence>
<dbReference type="Pfam" id="PF00994">
    <property type="entry name" value="MoCF_biosynth"/>
    <property type="match status" value="1"/>
</dbReference>
<dbReference type="GO" id="GO:0003919">
    <property type="term" value="F:FMN adenylyltransferase activity"/>
    <property type="evidence" value="ECO:0007669"/>
    <property type="project" value="UniProtKB-EC"/>
</dbReference>
<dbReference type="GO" id="GO:0006747">
    <property type="term" value="P:FAD biosynthetic process"/>
    <property type="evidence" value="ECO:0007669"/>
    <property type="project" value="TreeGrafter"/>
</dbReference>
<organism evidence="14 15">
    <name type="scientific">Coccomyxa subellipsoidea (strain C-169)</name>
    <name type="common">Green microalga</name>
    <dbReference type="NCBI Taxonomy" id="574566"/>
    <lineage>
        <taxon>Eukaryota</taxon>
        <taxon>Viridiplantae</taxon>
        <taxon>Chlorophyta</taxon>
        <taxon>core chlorophytes</taxon>
        <taxon>Trebouxiophyceae</taxon>
        <taxon>Trebouxiophyceae incertae sedis</taxon>
        <taxon>Coccomyxaceae</taxon>
        <taxon>Coccomyxa</taxon>
        <taxon>Coccomyxa subellipsoidea</taxon>
    </lineage>
</organism>
<evidence type="ECO:0000313" key="15">
    <source>
        <dbReference type="Proteomes" id="UP000007264"/>
    </source>
</evidence>
<keyword evidence="3" id="KW-0285">Flavoprotein</keyword>
<dbReference type="InterPro" id="IPR014729">
    <property type="entry name" value="Rossmann-like_a/b/a_fold"/>
</dbReference>
<dbReference type="Pfam" id="PF24102">
    <property type="entry name" value="FLAD1_M"/>
    <property type="match status" value="1"/>
</dbReference>
<dbReference type="eggNOG" id="KOG2644">
    <property type="taxonomic scope" value="Eukaryota"/>
</dbReference>
<keyword evidence="7" id="KW-0547">Nucleotide-binding</keyword>
<dbReference type="KEGG" id="csl:COCSUDRAFT_17414"/>
<keyword evidence="8" id="KW-0274">FAD</keyword>
<proteinExistence type="predicted"/>
<dbReference type="RefSeq" id="XP_005646168.1">
    <property type="nucleotide sequence ID" value="XM_005646111.1"/>
</dbReference>
<dbReference type="InterPro" id="IPR002500">
    <property type="entry name" value="PAPS_reduct_dom"/>
</dbReference>
<evidence type="ECO:0000256" key="7">
    <source>
        <dbReference type="ARBA" id="ARBA00022741"/>
    </source>
</evidence>
<keyword evidence="9" id="KW-0067">ATP-binding</keyword>
<evidence type="ECO:0000256" key="2">
    <source>
        <dbReference type="ARBA" id="ARBA00012393"/>
    </source>
</evidence>
<accession>I0YTA5</accession>
<dbReference type="EC" id="2.7.7.2" evidence="2"/>
<dbReference type="InterPro" id="IPR001453">
    <property type="entry name" value="MoaB/Mog_dom"/>
</dbReference>
<reference evidence="14 15" key="1">
    <citation type="journal article" date="2012" name="Genome Biol.">
        <title>The genome of the polar eukaryotic microalga coccomyxa subellipsoidea reveals traits of cold adaptation.</title>
        <authorList>
            <person name="Blanc G."/>
            <person name="Agarkova I."/>
            <person name="Grimwood J."/>
            <person name="Kuo A."/>
            <person name="Brueggeman A."/>
            <person name="Dunigan D."/>
            <person name="Gurnon J."/>
            <person name="Ladunga I."/>
            <person name="Lindquist E."/>
            <person name="Lucas S."/>
            <person name="Pangilinan J."/>
            <person name="Proschold T."/>
            <person name="Salamov A."/>
            <person name="Schmutz J."/>
            <person name="Weeks D."/>
            <person name="Yamada T."/>
            <person name="Claverie J.M."/>
            <person name="Grigoriev I."/>
            <person name="Van Etten J."/>
            <person name="Lomsadze A."/>
            <person name="Borodovsky M."/>
        </authorList>
    </citation>
    <scope>NUCLEOTIDE SEQUENCE [LARGE SCALE GENOMIC DNA]</scope>
    <source>
        <strain evidence="14 15">C-169</strain>
    </source>
</reference>
<dbReference type="AlphaFoldDB" id="I0YTA5"/>
<dbReference type="Gene3D" id="3.40.50.620">
    <property type="entry name" value="HUPs"/>
    <property type="match status" value="1"/>
</dbReference>
<protein>
    <recommendedName>
        <fullName evidence="2">FAD synthase</fullName>
        <ecNumber evidence="2">2.7.7.2</ecNumber>
    </recommendedName>
    <alternativeName>
        <fullName evidence="10">FAD pyrophosphorylase</fullName>
    </alternativeName>
    <alternativeName>
        <fullName evidence="11">FMN adenylyltransferase</fullName>
    </alternativeName>
</protein>
<evidence type="ECO:0000256" key="3">
    <source>
        <dbReference type="ARBA" id="ARBA00022630"/>
    </source>
</evidence>
<evidence type="ECO:0000259" key="13">
    <source>
        <dbReference type="SMART" id="SM00852"/>
    </source>
</evidence>
<evidence type="ECO:0000256" key="8">
    <source>
        <dbReference type="ARBA" id="ARBA00022827"/>
    </source>
</evidence>
<dbReference type="InterPro" id="IPR036425">
    <property type="entry name" value="MoaB/Mog-like_dom_sf"/>
</dbReference>
<evidence type="ECO:0000256" key="11">
    <source>
        <dbReference type="ARBA" id="ARBA00031871"/>
    </source>
</evidence>
<evidence type="ECO:0000256" key="5">
    <source>
        <dbReference type="ARBA" id="ARBA00022679"/>
    </source>
</evidence>